<evidence type="ECO:0000256" key="3">
    <source>
        <dbReference type="ARBA" id="ARBA00008766"/>
    </source>
</evidence>
<dbReference type="InterPro" id="IPR029149">
    <property type="entry name" value="Creatin/AminoP/Spt16_N"/>
</dbReference>
<dbReference type="SMART" id="SM01011">
    <property type="entry name" value="AMP_N"/>
    <property type="match status" value="1"/>
</dbReference>
<dbReference type="GO" id="GO:0004177">
    <property type="term" value="F:aminopeptidase activity"/>
    <property type="evidence" value="ECO:0007669"/>
    <property type="project" value="UniProtKB-KW"/>
</dbReference>
<dbReference type="InterPro" id="IPR052433">
    <property type="entry name" value="X-Pro_dipept-like"/>
</dbReference>
<comment type="cofactor">
    <cofactor evidence="2">
        <name>Mn(2+)</name>
        <dbReference type="ChEBI" id="CHEBI:29035"/>
    </cofactor>
</comment>
<evidence type="ECO:0000259" key="8">
    <source>
        <dbReference type="SMART" id="SM01011"/>
    </source>
</evidence>
<evidence type="ECO:0000313" key="9">
    <source>
        <dbReference type="EMBL" id="MFD3002957.1"/>
    </source>
</evidence>
<evidence type="ECO:0000256" key="4">
    <source>
        <dbReference type="ARBA" id="ARBA00012574"/>
    </source>
</evidence>
<dbReference type="Gene3D" id="3.40.350.10">
    <property type="entry name" value="Creatinase/prolidase N-terminal domain"/>
    <property type="match status" value="1"/>
</dbReference>
<dbReference type="RefSeq" id="WP_377489374.1">
    <property type="nucleotide sequence ID" value="NZ_JBHUOX010000022.1"/>
</dbReference>
<evidence type="ECO:0000256" key="2">
    <source>
        <dbReference type="ARBA" id="ARBA00001936"/>
    </source>
</evidence>
<comment type="similarity">
    <text evidence="3">Belongs to the peptidase M24B family.</text>
</comment>
<dbReference type="Gene3D" id="3.90.230.10">
    <property type="entry name" value="Creatinase/methionine aminopeptidase superfamily"/>
    <property type="match status" value="1"/>
</dbReference>
<keyword evidence="7" id="KW-0464">Manganese</keyword>
<dbReference type="EMBL" id="JBHUOX010000022">
    <property type="protein sequence ID" value="MFD3002957.1"/>
    <property type="molecule type" value="Genomic_DNA"/>
</dbReference>
<gene>
    <name evidence="9" type="ORF">ACFS7Z_21505</name>
</gene>
<evidence type="ECO:0000256" key="7">
    <source>
        <dbReference type="ARBA" id="ARBA00023211"/>
    </source>
</evidence>
<dbReference type="InterPro" id="IPR036005">
    <property type="entry name" value="Creatinase/aminopeptidase-like"/>
</dbReference>
<dbReference type="EC" id="3.4.11.9" evidence="4"/>
<evidence type="ECO:0000256" key="5">
    <source>
        <dbReference type="ARBA" id="ARBA00022723"/>
    </source>
</evidence>
<dbReference type="SUPFAM" id="SSF55920">
    <property type="entry name" value="Creatinase/aminopeptidase"/>
    <property type="match status" value="1"/>
</dbReference>
<comment type="caution">
    <text evidence="9">The sequence shown here is derived from an EMBL/GenBank/DDBJ whole genome shotgun (WGS) entry which is preliminary data.</text>
</comment>
<dbReference type="InterPro" id="IPR000994">
    <property type="entry name" value="Pept_M24"/>
</dbReference>
<dbReference type="InterPro" id="IPR007865">
    <property type="entry name" value="Aminopep_P_N"/>
</dbReference>
<evidence type="ECO:0000256" key="6">
    <source>
        <dbReference type="ARBA" id="ARBA00022801"/>
    </source>
</evidence>
<dbReference type="SUPFAM" id="SSF53092">
    <property type="entry name" value="Creatinase/prolidase N-terminal domain"/>
    <property type="match status" value="1"/>
</dbReference>
<feature type="domain" description="Aminopeptidase P N-terminal" evidence="8">
    <location>
        <begin position="2"/>
        <end position="134"/>
    </location>
</feature>
<dbReference type="PANTHER" id="PTHR43226">
    <property type="entry name" value="XAA-PRO AMINOPEPTIDASE 3"/>
    <property type="match status" value="1"/>
</dbReference>
<dbReference type="Pfam" id="PF05195">
    <property type="entry name" value="AMP_N"/>
    <property type="match status" value="1"/>
</dbReference>
<accession>A0ABW6C0Q6</accession>
<dbReference type="PANTHER" id="PTHR43226:SF4">
    <property type="entry name" value="XAA-PRO AMINOPEPTIDASE 3"/>
    <property type="match status" value="1"/>
</dbReference>
<proteinExistence type="inferred from homology"/>
<dbReference type="Pfam" id="PF00557">
    <property type="entry name" value="Peptidase_M24"/>
    <property type="match status" value="1"/>
</dbReference>
<dbReference type="Proteomes" id="UP001597641">
    <property type="component" value="Unassembled WGS sequence"/>
</dbReference>
<protein>
    <recommendedName>
        <fullName evidence="4">Xaa-Pro aminopeptidase</fullName>
        <ecNumber evidence="4">3.4.11.9</ecNumber>
    </recommendedName>
</protein>
<name>A0ABW6C0Q6_9BACT</name>
<comment type="catalytic activity">
    <reaction evidence="1">
        <text>Release of any N-terminal amino acid, including proline, that is linked to proline, even from a dipeptide or tripeptide.</text>
        <dbReference type="EC" id="3.4.11.9"/>
    </reaction>
</comment>
<evidence type="ECO:0000256" key="1">
    <source>
        <dbReference type="ARBA" id="ARBA00001424"/>
    </source>
</evidence>
<evidence type="ECO:0000313" key="10">
    <source>
        <dbReference type="Proteomes" id="UP001597641"/>
    </source>
</evidence>
<keyword evidence="9" id="KW-0031">Aminopeptidase</keyword>
<keyword evidence="9" id="KW-0645">Protease</keyword>
<keyword evidence="5" id="KW-0479">Metal-binding</keyword>
<sequence length="460" mass="51309">MFHKDTYKQRRAQLKRQVGSGLILLLGNEESSMNYKDNWYPFRQDSSFLYFFGLDQPGLVGVINVDKDTETIYGNEATVDDIVWTGVQEPLKELAARTGVSETKPLAALATDIKNARSRNQPIHFLPPYRPEHQLRLSFWLDVPPHAVKENAYVPLIKAVVAQRSIKSSEEVAEIEKAVNISVDMQLAAAGFAAAGMAEAEVASQLYETAIRAGGRLAFPAILTVNGQILHNHYTDTVLREGQMVLCDCGAETAMHYGGDLTRTFPVNRQFSDQQKEIYEIVLHAYTSAVAMLKPDVLYKDIHLGACEKLVEGLQQIGLMKGDIQEAVAQGAHAQFFPCGLGHMMGLDTHDMENLGEEYVGYTENLRKSTQFGLKSLRLGRALEAGFVLTVEPGLYFNPDLMDLWSGEKKFAEFINYHKLEAFRDFGGIRIEEDFLITPTGSRLFGKPLPKTVEGIEALR</sequence>
<organism evidence="9 10">
    <name type="scientific">Pontibacter toksunensis</name>
    <dbReference type="NCBI Taxonomy" id="1332631"/>
    <lineage>
        <taxon>Bacteria</taxon>
        <taxon>Pseudomonadati</taxon>
        <taxon>Bacteroidota</taxon>
        <taxon>Cytophagia</taxon>
        <taxon>Cytophagales</taxon>
        <taxon>Hymenobacteraceae</taxon>
        <taxon>Pontibacter</taxon>
    </lineage>
</organism>
<keyword evidence="10" id="KW-1185">Reference proteome</keyword>
<reference evidence="10" key="1">
    <citation type="journal article" date="2019" name="Int. J. Syst. Evol. Microbiol.">
        <title>The Global Catalogue of Microorganisms (GCM) 10K type strain sequencing project: providing services to taxonomists for standard genome sequencing and annotation.</title>
        <authorList>
            <consortium name="The Broad Institute Genomics Platform"/>
            <consortium name="The Broad Institute Genome Sequencing Center for Infectious Disease"/>
            <person name="Wu L."/>
            <person name="Ma J."/>
        </authorList>
    </citation>
    <scope>NUCLEOTIDE SEQUENCE [LARGE SCALE GENOMIC DNA]</scope>
    <source>
        <strain evidence="10">KCTC 23984</strain>
    </source>
</reference>
<keyword evidence="6 9" id="KW-0378">Hydrolase</keyword>